<dbReference type="OrthoDB" id="7875737at2"/>
<keyword evidence="1" id="KW-0812">Transmembrane</keyword>
<gene>
    <name evidence="2" type="ORF">SAMN05421757_102609</name>
</gene>
<dbReference type="AlphaFoldDB" id="A0A239FCK9"/>
<evidence type="ECO:0000313" key="3">
    <source>
        <dbReference type="Proteomes" id="UP000198426"/>
    </source>
</evidence>
<organism evidence="2 3">
    <name type="scientific">Tropicimonas sediminicola</name>
    <dbReference type="NCBI Taxonomy" id="1031541"/>
    <lineage>
        <taxon>Bacteria</taxon>
        <taxon>Pseudomonadati</taxon>
        <taxon>Pseudomonadota</taxon>
        <taxon>Alphaproteobacteria</taxon>
        <taxon>Rhodobacterales</taxon>
        <taxon>Roseobacteraceae</taxon>
        <taxon>Tropicimonas</taxon>
    </lineage>
</organism>
<dbReference type="Proteomes" id="UP000198426">
    <property type="component" value="Unassembled WGS sequence"/>
</dbReference>
<feature type="transmembrane region" description="Helical" evidence="1">
    <location>
        <begin position="47"/>
        <end position="70"/>
    </location>
</feature>
<reference evidence="2 3" key="1">
    <citation type="submission" date="2017-06" db="EMBL/GenBank/DDBJ databases">
        <authorList>
            <person name="Kim H.J."/>
            <person name="Triplett B.A."/>
        </authorList>
    </citation>
    <scope>NUCLEOTIDE SEQUENCE [LARGE SCALE GENOMIC DNA]</scope>
    <source>
        <strain evidence="2 3">DSM 29339</strain>
    </source>
</reference>
<evidence type="ECO:0000256" key="1">
    <source>
        <dbReference type="SAM" id="Phobius"/>
    </source>
</evidence>
<dbReference type="EMBL" id="FZOY01000002">
    <property type="protein sequence ID" value="SNS54567.1"/>
    <property type="molecule type" value="Genomic_DNA"/>
</dbReference>
<keyword evidence="3" id="KW-1185">Reference proteome</keyword>
<keyword evidence="1" id="KW-0472">Membrane</keyword>
<evidence type="ECO:0000313" key="2">
    <source>
        <dbReference type="EMBL" id="SNS54567.1"/>
    </source>
</evidence>
<feature type="transmembrane region" description="Helical" evidence="1">
    <location>
        <begin position="6"/>
        <end position="26"/>
    </location>
</feature>
<dbReference type="RefSeq" id="WP_089232326.1">
    <property type="nucleotide sequence ID" value="NZ_FZOY01000002.1"/>
</dbReference>
<name>A0A239FCK9_9RHOB</name>
<keyword evidence="1" id="KW-1133">Transmembrane helix</keyword>
<sequence length="71" mass="7352">MELLIWIGAAISLLGLTGIVGCVVAVTRAKRAGLDDEAMRARLQKVVAWNLGSLFTSAIGLAMVAVGVILS</sequence>
<accession>A0A239FCK9</accession>
<proteinExistence type="predicted"/>
<protein>
    <submittedName>
        <fullName evidence="2">Uncharacterized protein</fullName>
    </submittedName>
</protein>